<keyword evidence="4" id="KW-1185">Reference proteome</keyword>
<dbReference type="InterPro" id="IPR050490">
    <property type="entry name" value="Bact_solute-bd_prot1"/>
</dbReference>
<feature type="chain" id="PRO_5015339855" evidence="2">
    <location>
        <begin position="29"/>
        <end position="1001"/>
    </location>
</feature>
<accession>A0A2R5EPR0</accession>
<organism evidence="3 4">
    <name type="scientific">Paenibacillus agaridevorans</name>
    <dbReference type="NCBI Taxonomy" id="171404"/>
    <lineage>
        <taxon>Bacteria</taxon>
        <taxon>Bacillati</taxon>
        <taxon>Bacillota</taxon>
        <taxon>Bacilli</taxon>
        <taxon>Bacillales</taxon>
        <taxon>Paenibacillaceae</taxon>
        <taxon>Paenibacillus</taxon>
    </lineage>
</organism>
<name>A0A2R5EPR0_9BACL</name>
<dbReference type="InterPro" id="IPR006059">
    <property type="entry name" value="SBP"/>
</dbReference>
<sequence length="1001" mass="113254">MLRALTRWRAIIVPALVFAMLLPWTVGAAGNAGATQSTNSAEEASAVSAEEPQKESQEKSQTSAANETGEPYFLDKLAEWKQAGAPSEHDGRVGMSGASFARTSEGASVQVGTVDGRAEALDWRLTNEEWVEYDVSIDQAGLYQIDMTYRPVTDGNRRRPILLNVSIDGNNEFLESRSISLDRRWKDPFPAALDSNGDQIRPMAEDISGWITTSLRDSGGAYVEPLLWYLTPGKHTIRFTSNEPFALGSIELSEPEQVPDYETAMRENAGDNEGGTSGEPIVIEAEQGDWKSVSSISLRYDNEIGSTPYKRGKITYNTIDGSRWSTGNGEISWTFDVPESGYYKIGLRTKQNYSSNRSSFRTIMVNGKIPFAEMKAYRFPYESGWQGVRLEDEQEQPYLFYLEKGSNTISMRATGAPVKPMISELEKIVTDLMELATDLKALTGGSSDTNRTWKINTELPGFTDKLGTIADTLDAVQKKLIEVNGKKDAVTQGLFTTIKDIRSLLADPNQIPYKTDRFVTMQGKVAEMLQQLKTQPLGLDRIYIVPENEKFPKMEAGFFKKMEGTFVNFFSSFQSKERLGSMDDDVLNVWVLRGRDYINLLQQLAEEQFTPKTGIQVKVNLLPDTNLLVLMNAADIAPDVALGLPETLPFDYAIRNGLYDLTQFQDFDTVHKRFAPGSWTPFYYDKGYYAVPETQSFSMLYYRKDILKELGLEVPDTWEEVYEMLPTLQQNNLNMAPTQHMPFFFQNGADYFTKNGLQTALSTDAGYKAFKEWTDLYNVYAVDQQLASFYQSFRSGTVPIGISDFSMYVQLMVAAPELNGYWGIAPIPGVKQSGGEVARWMGGNLQSSVIFKKTKKAEQSWEFLKWWTSAEVQERYGSDLETINGLSFRWNTSNIEAFVHLPWKQEDLNGILEQWRWFKEIPNVPGSYFLERELQNAWNRSVVDGINYRSSLETTTLEIEREMRRKMQEFGIIDSKGQVLRPLELPEVNQPWEGVDPYVRD</sequence>
<dbReference type="Pfam" id="PF01547">
    <property type="entry name" value="SBP_bac_1"/>
    <property type="match status" value="1"/>
</dbReference>
<reference evidence="3 4" key="1">
    <citation type="submission" date="2017-08" db="EMBL/GenBank/DDBJ databases">
        <title>Substantial Increase in Enzyme Production by Combined Drug-Resistance Mutations in Paenibacillus agaridevorans.</title>
        <authorList>
            <person name="Tanaka Y."/>
            <person name="Funane K."/>
            <person name="Hosaka T."/>
            <person name="Shiwa Y."/>
            <person name="Fujita N."/>
            <person name="Miyazaki T."/>
            <person name="Yoshikawa H."/>
            <person name="Murakami K."/>
            <person name="Kasahara K."/>
            <person name="Inaoka T."/>
            <person name="Hiraga Y."/>
            <person name="Ochi K."/>
        </authorList>
    </citation>
    <scope>NUCLEOTIDE SEQUENCE [LARGE SCALE GENOMIC DNA]</scope>
    <source>
        <strain evidence="3 4">T-3040</strain>
    </source>
</reference>
<dbReference type="AlphaFoldDB" id="A0A2R5EPR0"/>
<comment type="caution">
    <text evidence="3">The sequence shown here is derived from an EMBL/GenBank/DDBJ whole genome shotgun (WGS) entry which is preliminary data.</text>
</comment>
<dbReference type="SUPFAM" id="SSF53850">
    <property type="entry name" value="Periplasmic binding protein-like II"/>
    <property type="match status" value="1"/>
</dbReference>
<dbReference type="PANTHER" id="PTHR43649:SF27">
    <property type="entry name" value="EXTRACELLULAR SOLUTE-BINDING PROTEIN FAMILY 1"/>
    <property type="match status" value="1"/>
</dbReference>
<protein>
    <submittedName>
        <fullName evidence="3">ABC transporter substrate-binding protein</fullName>
    </submittedName>
</protein>
<dbReference type="RefSeq" id="WP_108992121.1">
    <property type="nucleotide sequence ID" value="NZ_BDQX01000069.1"/>
</dbReference>
<dbReference type="Gene3D" id="3.40.190.10">
    <property type="entry name" value="Periplasmic binding protein-like II"/>
    <property type="match status" value="1"/>
</dbReference>
<proteinExistence type="predicted"/>
<feature type="region of interest" description="Disordered" evidence="1">
    <location>
        <begin position="31"/>
        <end position="68"/>
    </location>
</feature>
<feature type="signal peptide" evidence="2">
    <location>
        <begin position="1"/>
        <end position="28"/>
    </location>
</feature>
<gene>
    <name evidence="3" type="ORF">PAT3040_01524</name>
</gene>
<evidence type="ECO:0000313" key="4">
    <source>
        <dbReference type="Proteomes" id="UP000245202"/>
    </source>
</evidence>
<dbReference type="Proteomes" id="UP000245202">
    <property type="component" value="Unassembled WGS sequence"/>
</dbReference>
<dbReference type="EMBL" id="BDQX01000069">
    <property type="protein sequence ID" value="GBG06978.1"/>
    <property type="molecule type" value="Genomic_DNA"/>
</dbReference>
<evidence type="ECO:0000256" key="1">
    <source>
        <dbReference type="SAM" id="MobiDB-lite"/>
    </source>
</evidence>
<keyword evidence="2" id="KW-0732">Signal</keyword>
<evidence type="ECO:0000256" key="2">
    <source>
        <dbReference type="SAM" id="SignalP"/>
    </source>
</evidence>
<dbReference type="PANTHER" id="PTHR43649">
    <property type="entry name" value="ARABINOSE-BINDING PROTEIN-RELATED"/>
    <property type="match status" value="1"/>
</dbReference>
<feature type="compositionally biased region" description="Low complexity" evidence="1">
    <location>
        <begin position="40"/>
        <end position="50"/>
    </location>
</feature>
<evidence type="ECO:0000313" key="3">
    <source>
        <dbReference type="EMBL" id="GBG06978.1"/>
    </source>
</evidence>
<dbReference type="Gene3D" id="2.60.120.260">
    <property type="entry name" value="Galactose-binding domain-like"/>
    <property type="match status" value="2"/>
</dbReference>